<dbReference type="EMBL" id="SSTE01014747">
    <property type="protein sequence ID" value="KAA0045229.1"/>
    <property type="molecule type" value="Genomic_DNA"/>
</dbReference>
<protein>
    <recommendedName>
        <fullName evidence="6">CACTA en-spm transposon protein</fullName>
    </recommendedName>
</protein>
<gene>
    <name evidence="3" type="ORF">E5676_scaffold1493G00630</name>
    <name evidence="2" type="ORF">E6C27_scaffold30G002420</name>
</gene>
<reference evidence="4 5" key="1">
    <citation type="submission" date="2019-08" db="EMBL/GenBank/DDBJ databases">
        <title>Draft genome sequences of two oriental melons (Cucumis melo L. var makuwa).</title>
        <authorList>
            <person name="Kwon S.-Y."/>
        </authorList>
    </citation>
    <scope>NUCLEOTIDE SEQUENCE [LARGE SCALE GENOMIC DNA]</scope>
    <source>
        <strain evidence="5">cv. Chang Bougi</strain>
        <strain evidence="4">cv. SW 3</strain>
        <tissue evidence="3">Leaf</tissue>
    </source>
</reference>
<comment type="caution">
    <text evidence="3">The sequence shown here is derived from an EMBL/GenBank/DDBJ whole genome shotgun (WGS) entry which is preliminary data.</text>
</comment>
<evidence type="ECO:0000313" key="4">
    <source>
        <dbReference type="Proteomes" id="UP000321393"/>
    </source>
</evidence>
<sequence>MCVRKTFSVRCLRWVDIEREYIEVVKDDLQNQRLELQSKPTPDGSHSLSRYEICETVLDTRLGYSKGLGWRPKPKSSKMPSASSAWTSCSQSTVELQL</sequence>
<name>A0A5D3D6S1_CUCMM</name>
<accession>A0A5D3D6S1</accession>
<dbReference type="OrthoDB" id="1706770at2759"/>
<dbReference type="EMBL" id="SSTD01007051">
    <property type="protein sequence ID" value="TYK19257.1"/>
    <property type="molecule type" value="Genomic_DNA"/>
</dbReference>
<evidence type="ECO:0000313" key="3">
    <source>
        <dbReference type="EMBL" id="TYK19257.1"/>
    </source>
</evidence>
<evidence type="ECO:0000313" key="5">
    <source>
        <dbReference type="Proteomes" id="UP000321947"/>
    </source>
</evidence>
<evidence type="ECO:0008006" key="6">
    <source>
        <dbReference type="Google" id="ProtNLM"/>
    </source>
</evidence>
<evidence type="ECO:0000313" key="2">
    <source>
        <dbReference type="EMBL" id="KAA0045229.1"/>
    </source>
</evidence>
<proteinExistence type="predicted"/>
<feature type="region of interest" description="Disordered" evidence="1">
    <location>
        <begin position="67"/>
        <end position="98"/>
    </location>
</feature>
<feature type="compositionally biased region" description="Low complexity" evidence="1">
    <location>
        <begin position="77"/>
        <end position="98"/>
    </location>
</feature>
<evidence type="ECO:0000256" key="1">
    <source>
        <dbReference type="SAM" id="MobiDB-lite"/>
    </source>
</evidence>
<dbReference type="AlphaFoldDB" id="A0A5D3D6S1"/>
<dbReference type="Proteomes" id="UP000321947">
    <property type="component" value="Unassembled WGS sequence"/>
</dbReference>
<dbReference type="Proteomes" id="UP000321393">
    <property type="component" value="Unassembled WGS sequence"/>
</dbReference>
<organism evidence="3 5">
    <name type="scientific">Cucumis melo var. makuwa</name>
    <name type="common">Oriental melon</name>
    <dbReference type="NCBI Taxonomy" id="1194695"/>
    <lineage>
        <taxon>Eukaryota</taxon>
        <taxon>Viridiplantae</taxon>
        <taxon>Streptophyta</taxon>
        <taxon>Embryophyta</taxon>
        <taxon>Tracheophyta</taxon>
        <taxon>Spermatophyta</taxon>
        <taxon>Magnoliopsida</taxon>
        <taxon>eudicotyledons</taxon>
        <taxon>Gunneridae</taxon>
        <taxon>Pentapetalae</taxon>
        <taxon>rosids</taxon>
        <taxon>fabids</taxon>
        <taxon>Cucurbitales</taxon>
        <taxon>Cucurbitaceae</taxon>
        <taxon>Benincaseae</taxon>
        <taxon>Cucumis</taxon>
    </lineage>
</organism>